<dbReference type="AlphaFoldDB" id="A0A5N6K6D4"/>
<organism evidence="1 2">
    <name type="scientific">Monilinia laxa</name>
    <name type="common">Brown rot fungus</name>
    <name type="synonym">Sclerotinia laxa</name>
    <dbReference type="NCBI Taxonomy" id="61186"/>
    <lineage>
        <taxon>Eukaryota</taxon>
        <taxon>Fungi</taxon>
        <taxon>Dikarya</taxon>
        <taxon>Ascomycota</taxon>
        <taxon>Pezizomycotina</taxon>
        <taxon>Leotiomycetes</taxon>
        <taxon>Helotiales</taxon>
        <taxon>Sclerotiniaceae</taxon>
        <taxon>Monilinia</taxon>
    </lineage>
</organism>
<keyword evidence="2" id="KW-1185">Reference proteome</keyword>
<dbReference type="EMBL" id="VIGI01000007">
    <property type="protein sequence ID" value="KAB8298100.1"/>
    <property type="molecule type" value="Genomic_DNA"/>
</dbReference>
<reference evidence="1 2" key="1">
    <citation type="submission" date="2019-06" db="EMBL/GenBank/DDBJ databases">
        <title>Genome Sequence of the Brown Rot Fungal Pathogen Monilinia laxa.</title>
        <authorList>
            <person name="De Miccolis Angelini R.M."/>
            <person name="Landi L."/>
            <person name="Abate D."/>
            <person name="Pollastro S."/>
            <person name="Romanazzi G."/>
            <person name="Faretra F."/>
        </authorList>
    </citation>
    <scope>NUCLEOTIDE SEQUENCE [LARGE SCALE GENOMIC DNA]</scope>
    <source>
        <strain evidence="1 2">Mlax316</strain>
    </source>
</reference>
<protein>
    <submittedName>
        <fullName evidence="1">Uncharacterized protein</fullName>
    </submittedName>
</protein>
<evidence type="ECO:0000313" key="1">
    <source>
        <dbReference type="EMBL" id="KAB8298100.1"/>
    </source>
</evidence>
<gene>
    <name evidence="1" type="ORF">EYC80_001862</name>
</gene>
<evidence type="ECO:0000313" key="2">
    <source>
        <dbReference type="Proteomes" id="UP000326757"/>
    </source>
</evidence>
<comment type="caution">
    <text evidence="1">The sequence shown here is derived from an EMBL/GenBank/DDBJ whole genome shotgun (WGS) entry which is preliminary data.</text>
</comment>
<name>A0A5N6K6D4_MONLA</name>
<accession>A0A5N6K6D4</accession>
<sequence>MRIPLVGAIMLFMTSSSRNCTLRVPNHFLPGKFSHVWISQCVPVMLYLPRSLPLISVFAIPLLGPVNPPPEHPMPSPTIPVRPIANPERVRPDLRL</sequence>
<proteinExistence type="predicted"/>
<dbReference type="Proteomes" id="UP000326757">
    <property type="component" value="Unassembled WGS sequence"/>
</dbReference>